<keyword evidence="7" id="KW-1185">Reference proteome</keyword>
<evidence type="ECO:0000256" key="1">
    <source>
        <dbReference type="ARBA" id="ARBA00022723"/>
    </source>
</evidence>
<dbReference type="Pfam" id="PF00884">
    <property type="entry name" value="Sulfatase"/>
    <property type="match status" value="1"/>
</dbReference>
<accession>A0A9W7GMF0</accession>
<dbReference type="InterPro" id="IPR017850">
    <property type="entry name" value="Alkaline_phosphatase_core_sf"/>
</dbReference>
<dbReference type="GO" id="GO:0046872">
    <property type="term" value="F:metal ion binding"/>
    <property type="evidence" value="ECO:0007669"/>
    <property type="project" value="UniProtKB-KW"/>
</dbReference>
<comment type="caution">
    <text evidence="6">The sequence shown here is derived from an EMBL/GenBank/DDBJ whole genome shotgun (WGS) entry which is preliminary data.</text>
</comment>
<evidence type="ECO:0000256" key="3">
    <source>
        <dbReference type="ARBA" id="ARBA00023180"/>
    </source>
</evidence>
<feature type="chain" id="PRO_5040785048" description="Sulfatase N-terminal domain-containing protein" evidence="4">
    <location>
        <begin position="17"/>
        <end position="648"/>
    </location>
</feature>
<keyword evidence="3" id="KW-0325">Glycoprotein</keyword>
<gene>
    <name evidence="6" type="ORF">TrCOL_g2172</name>
</gene>
<keyword evidence="2" id="KW-0106">Calcium</keyword>
<organism evidence="6 7">
    <name type="scientific">Triparma columacea</name>
    <dbReference type="NCBI Taxonomy" id="722753"/>
    <lineage>
        <taxon>Eukaryota</taxon>
        <taxon>Sar</taxon>
        <taxon>Stramenopiles</taxon>
        <taxon>Ochrophyta</taxon>
        <taxon>Bolidophyceae</taxon>
        <taxon>Parmales</taxon>
        <taxon>Triparmaceae</taxon>
        <taxon>Triparma</taxon>
    </lineage>
</organism>
<reference evidence="7" key="1">
    <citation type="journal article" date="2023" name="Commun. Biol.">
        <title>Genome analysis of Parmales, the sister group of diatoms, reveals the evolutionary specialization of diatoms from phago-mixotrophs to photoautotrophs.</title>
        <authorList>
            <person name="Ban H."/>
            <person name="Sato S."/>
            <person name="Yoshikawa S."/>
            <person name="Yamada K."/>
            <person name="Nakamura Y."/>
            <person name="Ichinomiya M."/>
            <person name="Sato N."/>
            <person name="Blanc-Mathieu R."/>
            <person name="Endo H."/>
            <person name="Kuwata A."/>
            <person name="Ogata H."/>
        </authorList>
    </citation>
    <scope>NUCLEOTIDE SEQUENCE [LARGE SCALE GENOMIC DNA]</scope>
</reference>
<proteinExistence type="predicted"/>
<evidence type="ECO:0000256" key="2">
    <source>
        <dbReference type="ARBA" id="ARBA00022837"/>
    </source>
</evidence>
<keyword evidence="1" id="KW-0479">Metal-binding</keyword>
<feature type="signal peptide" evidence="4">
    <location>
        <begin position="1"/>
        <end position="16"/>
    </location>
</feature>
<dbReference type="PANTHER" id="PTHR10342:SF274">
    <property type="entry name" value="ARYLSULFATASE B"/>
    <property type="match status" value="1"/>
</dbReference>
<dbReference type="EMBL" id="BRYA01000350">
    <property type="protein sequence ID" value="GMI47569.1"/>
    <property type="molecule type" value="Genomic_DNA"/>
</dbReference>
<dbReference type="InterPro" id="IPR047115">
    <property type="entry name" value="ARSB"/>
</dbReference>
<name>A0A9W7GMF0_9STRA</name>
<dbReference type="SUPFAM" id="SSF53649">
    <property type="entry name" value="Alkaline phosphatase-like"/>
    <property type="match status" value="1"/>
</dbReference>
<evidence type="ECO:0000259" key="5">
    <source>
        <dbReference type="Pfam" id="PF00884"/>
    </source>
</evidence>
<dbReference type="PANTHER" id="PTHR10342">
    <property type="entry name" value="ARYLSULFATASE"/>
    <property type="match status" value="1"/>
</dbReference>
<dbReference type="GO" id="GO:0008484">
    <property type="term" value="F:sulfuric ester hydrolase activity"/>
    <property type="evidence" value="ECO:0007669"/>
    <property type="project" value="InterPro"/>
</dbReference>
<dbReference type="OrthoDB" id="408574at2759"/>
<dbReference type="Proteomes" id="UP001165065">
    <property type="component" value="Unassembled WGS sequence"/>
</dbReference>
<sequence length="648" mass="72467">MRLILSLLLLVTATYSAPNIVVVLVDDWGWSNNGIHKGDDSSQASLETHTPNIDKLYEEGIELDRHYTYKICSPSRSSLQSGRHPDHVNPLNTGVIVNNPDDPISGFQGIPRNMTGIAEKLKGQGYKTHMVGKWDAGMATPDHTPMGRGYDSFYGYFQHANGYWNKEGHIESTGDVDLCMNMFTDLFMENATYRGGVLESGELDDSCSGSNEEDPACYEEHLFKTKTLDVINNHDVSSPLFHFHAFHLIHTPLEVPNSYLEKVDAMIAPFEFDDAARRNYSAMVYYMDEVVGEIVDALKAKDMWDNTVLALMADNGGPLYLPGSGNNHPLKGGKYSDWEGGVRTNAVLSGGYIPEGSRGGKYDGLVSIADWYGMFAELAGASIDDPKAETANKWLDDNDLPTLPPPDAVSGMFDSITSLSKENLHPILPLSDQAIIKYPYKLVTGISPYSNWTGELFPNCTTVTDEDLVPWHNDSKLFEFHINWDNDDEVLFMHLWGEDCGDSGCLFNIEEDPNETNNLAGDGSDHDETAAELRGLLEEHRQTLFMPDRGVEDVKACEHSVSIGGYYGPWVDVEDYYTGPFRELTLKQKLLSKAYEEFLEIVSHPRVEEEVFAIVQKIYPFVMRPYLVNSFDYCLPEEEKEGGKAMVE</sequence>
<evidence type="ECO:0000256" key="4">
    <source>
        <dbReference type="SAM" id="SignalP"/>
    </source>
</evidence>
<dbReference type="InterPro" id="IPR000917">
    <property type="entry name" value="Sulfatase_N"/>
</dbReference>
<feature type="domain" description="Sulfatase N-terminal" evidence="5">
    <location>
        <begin position="18"/>
        <end position="380"/>
    </location>
</feature>
<dbReference type="AlphaFoldDB" id="A0A9W7GMF0"/>
<evidence type="ECO:0000313" key="6">
    <source>
        <dbReference type="EMBL" id="GMI47569.1"/>
    </source>
</evidence>
<dbReference type="CDD" id="cd16029">
    <property type="entry name" value="4-S"/>
    <property type="match status" value="1"/>
</dbReference>
<protein>
    <recommendedName>
        <fullName evidence="5">Sulfatase N-terminal domain-containing protein</fullName>
    </recommendedName>
</protein>
<dbReference type="Gene3D" id="3.40.720.10">
    <property type="entry name" value="Alkaline Phosphatase, subunit A"/>
    <property type="match status" value="1"/>
</dbReference>
<evidence type="ECO:0000313" key="7">
    <source>
        <dbReference type="Proteomes" id="UP001165065"/>
    </source>
</evidence>
<keyword evidence="4" id="KW-0732">Signal</keyword>
<dbReference type="Gene3D" id="3.30.1120.10">
    <property type="match status" value="1"/>
</dbReference>